<organism evidence="9 10">
    <name type="scientific">Fonsecaea pedrosoi CBS 271.37</name>
    <dbReference type="NCBI Taxonomy" id="1442368"/>
    <lineage>
        <taxon>Eukaryota</taxon>
        <taxon>Fungi</taxon>
        <taxon>Dikarya</taxon>
        <taxon>Ascomycota</taxon>
        <taxon>Pezizomycotina</taxon>
        <taxon>Eurotiomycetes</taxon>
        <taxon>Chaetothyriomycetidae</taxon>
        <taxon>Chaetothyriales</taxon>
        <taxon>Herpotrichiellaceae</taxon>
        <taxon>Fonsecaea</taxon>
    </lineage>
</organism>
<keyword evidence="2" id="KW-0813">Transport</keyword>
<dbReference type="InterPro" id="IPR050524">
    <property type="entry name" value="APC_YAT"/>
</dbReference>
<proteinExistence type="predicted"/>
<evidence type="ECO:0000259" key="8">
    <source>
        <dbReference type="Pfam" id="PF00324"/>
    </source>
</evidence>
<keyword evidence="4" id="KW-0029">Amino-acid transport</keyword>
<dbReference type="HOGENOM" id="CLU_007946_12_1_1"/>
<accession>A0A0D2DN69</accession>
<evidence type="ECO:0000256" key="3">
    <source>
        <dbReference type="ARBA" id="ARBA00022692"/>
    </source>
</evidence>
<keyword evidence="10" id="KW-1185">Reference proteome</keyword>
<dbReference type="RefSeq" id="XP_013282954.1">
    <property type="nucleotide sequence ID" value="XM_013427500.1"/>
</dbReference>
<feature type="transmembrane region" description="Helical" evidence="7">
    <location>
        <begin position="348"/>
        <end position="373"/>
    </location>
</feature>
<comment type="subcellular location">
    <subcellularLocation>
        <location evidence="1">Membrane</location>
        <topology evidence="1">Multi-pass membrane protein</topology>
    </subcellularLocation>
</comment>
<keyword evidence="3 7" id="KW-0812">Transmembrane</keyword>
<dbReference type="PIRSF" id="PIRSF006060">
    <property type="entry name" value="AA_transporter"/>
    <property type="match status" value="1"/>
</dbReference>
<evidence type="ECO:0000256" key="5">
    <source>
        <dbReference type="ARBA" id="ARBA00022989"/>
    </source>
</evidence>
<evidence type="ECO:0000256" key="4">
    <source>
        <dbReference type="ARBA" id="ARBA00022970"/>
    </source>
</evidence>
<name>A0A0D2DN69_9EURO</name>
<keyword evidence="6 7" id="KW-0472">Membrane</keyword>
<evidence type="ECO:0000256" key="1">
    <source>
        <dbReference type="ARBA" id="ARBA00004141"/>
    </source>
</evidence>
<dbReference type="PANTHER" id="PTHR43341">
    <property type="entry name" value="AMINO ACID PERMEASE"/>
    <property type="match status" value="1"/>
</dbReference>
<feature type="transmembrane region" description="Helical" evidence="7">
    <location>
        <begin position="260"/>
        <end position="281"/>
    </location>
</feature>
<dbReference type="InterPro" id="IPR004841">
    <property type="entry name" value="AA-permease/SLC12A_dom"/>
</dbReference>
<evidence type="ECO:0000256" key="6">
    <source>
        <dbReference type="ARBA" id="ARBA00023136"/>
    </source>
</evidence>
<feature type="transmembrane region" description="Helical" evidence="7">
    <location>
        <begin position="151"/>
        <end position="172"/>
    </location>
</feature>
<evidence type="ECO:0000256" key="7">
    <source>
        <dbReference type="SAM" id="Phobius"/>
    </source>
</evidence>
<dbReference type="FunFam" id="1.20.1740.10:FF:000006">
    <property type="entry name" value="General amino acid permease"/>
    <property type="match status" value="1"/>
</dbReference>
<evidence type="ECO:0000256" key="2">
    <source>
        <dbReference type="ARBA" id="ARBA00022448"/>
    </source>
</evidence>
<dbReference type="Pfam" id="PF00324">
    <property type="entry name" value="AA_permease"/>
    <property type="match status" value="1"/>
</dbReference>
<dbReference type="STRING" id="1442368.A0A0D2DN69"/>
<dbReference type="VEuPathDB" id="FungiDB:Z517_08986"/>
<dbReference type="GO" id="GO:0015171">
    <property type="term" value="F:amino acid transmembrane transporter activity"/>
    <property type="evidence" value="ECO:0007669"/>
    <property type="project" value="TreeGrafter"/>
</dbReference>
<feature type="transmembrane region" description="Helical" evidence="7">
    <location>
        <begin position="178"/>
        <end position="198"/>
    </location>
</feature>
<feature type="transmembrane region" description="Helical" evidence="7">
    <location>
        <begin position="420"/>
        <end position="445"/>
    </location>
</feature>
<dbReference type="OrthoDB" id="3900342at2759"/>
<keyword evidence="5 7" id="KW-1133">Transmembrane helix</keyword>
<dbReference type="Gene3D" id="1.20.1740.10">
    <property type="entry name" value="Amino acid/polyamine transporter I"/>
    <property type="match status" value="1"/>
</dbReference>
<dbReference type="EMBL" id="KN846973">
    <property type="protein sequence ID" value="KIW79146.1"/>
    <property type="molecule type" value="Genomic_DNA"/>
</dbReference>
<feature type="transmembrane region" description="Helical" evidence="7">
    <location>
        <begin position="205"/>
        <end position="225"/>
    </location>
</feature>
<dbReference type="Proteomes" id="UP000053029">
    <property type="component" value="Unassembled WGS sequence"/>
</dbReference>
<dbReference type="GeneID" id="25308476"/>
<feature type="transmembrane region" description="Helical" evidence="7">
    <location>
        <begin position="393"/>
        <end position="414"/>
    </location>
</feature>
<feature type="transmembrane region" description="Helical" evidence="7">
    <location>
        <begin position="301"/>
        <end position="320"/>
    </location>
</feature>
<evidence type="ECO:0000313" key="9">
    <source>
        <dbReference type="EMBL" id="KIW79146.1"/>
    </source>
</evidence>
<feature type="transmembrane region" description="Helical" evidence="7">
    <location>
        <begin position="498"/>
        <end position="516"/>
    </location>
</feature>
<feature type="transmembrane region" description="Helical" evidence="7">
    <location>
        <begin position="465"/>
        <end position="486"/>
    </location>
</feature>
<gene>
    <name evidence="9" type="ORF">Z517_08986</name>
</gene>
<dbReference type="GO" id="GO:0016020">
    <property type="term" value="C:membrane"/>
    <property type="evidence" value="ECO:0007669"/>
    <property type="project" value="UniProtKB-SubCell"/>
</dbReference>
<protein>
    <recommendedName>
        <fullName evidence="8">Amino acid permease/ SLC12A domain-containing protein</fullName>
    </recommendedName>
</protein>
<dbReference type="PANTHER" id="PTHR43341:SF39">
    <property type="entry name" value="AMINO ACID TRANSPORTER (EUROFUNG)-RELATED"/>
    <property type="match status" value="1"/>
</dbReference>
<feature type="transmembrane region" description="Helical" evidence="7">
    <location>
        <begin position="72"/>
        <end position="91"/>
    </location>
</feature>
<reference evidence="9 10" key="1">
    <citation type="submission" date="2015-01" db="EMBL/GenBank/DDBJ databases">
        <title>The Genome Sequence of Fonsecaea pedrosoi CBS 271.37.</title>
        <authorList>
            <consortium name="The Broad Institute Genomics Platform"/>
            <person name="Cuomo C."/>
            <person name="de Hoog S."/>
            <person name="Gorbushina A."/>
            <person name="Stielow B."/>
            <person name="Teixiera M."/>
            <person name="Abouelleil A."/>
            <person name="Chapman S.B."/>
            <person name="Priest M."/>
            <person name="Young S.K."/>
            <person name="Wortman J."/>
            <person name="Nusbaum C."/>
            <person name="Birren B."/>
        </authorList>
    </citation>
    <scope>NUCLEOTIDE SEQUENCE [LARGE SCALE GENOMIC DNA]</scope>
    <source>
        <strain evidence="9 10">CBS 271.37</strain>
    </source>
</reference>
<dbReference type="AlphaFoldDB" id="A0A0D2DN69"/>
<evidence type="ECO:0000313" key="10">
    <source>
        <dbReference type="Proteomes" id="UP000053029"/>
    </source>
</evidence>
<feature type="domain" description="Amino acid permease/ SLC12A" evidence="8">
    <location>
        <begin position="69"/>
        <end position="524"/>
    </location>
</feature>
<sequence length="561" mass="60976">MAEILDDLKTDTRLTLSTSQAEKGSQVHVQVGQQKVVANGAFGEALDVYGDAATAQKLGYVHRGLKARHLQFIALGGTIGTGLFLGIGSAFAKSGPVSVVLGFSFTGVAVYCMMLCLTEMTTWLPLPGAIPQYCSRYTDPAMGFAVGWNNWILCALGLAAEISAAAVLVQFWNDEINPAAWISIIIVVVVCLNVLAVSIYGEAEFVFASLKIVTIVGLLIMAFIVDLGGSPSGDRLGFRYWYNPGPAMKQVVATGGAGRFLGLFSTLVYAAFSFATVEMVAIAAGETANPRRNVPRVISRVVWRILIFYVGGSLAISVLVPCDDPDLGSVSPWVIAVNRANIRVLPSIINAVIITSASSSANAVLFLGSRYLFGLAQINQAPRIFLKCTDKGIPIYGVAFTAIWSCLAYLSVSAGPTEVFSWLLTIITVASLFTWCSISISYLRFRRALEAQAVDRSSLPFKSPLQPYAAWISLCFFSTILLFNGWEVFTNGNWSVKGFLSAYVGVPIYFGLYLFWKIFKRTRLVKPGEADLFTGKAALDAQEWPETKPRNLLEKIWFWLV</sequence>